<sequence length="178" mass="19554">MGDDKNMDDEKRDTTTAKADTAGEKRAWQSDTVLKMQHSACKSDVAQNRISIENYTVWRPVVEGDSGHMSATGNDGNADKTIDSPTTTLTRKRHSVNINSSDDGDTVDGNRNLRCGMSDSCPQAWSLLLIPKPPQSNKRGPQKPPVPSHLAKFVPPRSSPLRKAVQLDPSRLPVRHVD</sequence>
<protein>
    <submittedName>
        <fullName evidence="2">Uncharacterized protein</fullName>
    </submittedName>
</protein>
<name>A0A139ADM4_GONPJ</name>
<dbReference type="EMBL" id="KQ965766">
    <property type="protein sequence ID" value="KXS14858.1"/>
    <property type="molecule type" value="Genomic_DNA"/>
</dbReference>
<evidence type="ECO:0000256" key="1">
    <source>
        <dbReference type="SAM" id="MobiDB-lite"/>
    </source>
</evidence>
<proteinExistence type="predicted"/>
<keyword evidence="3" id="KW-1185">Reference proteome</keyword>
<feature type="region of interest" description="Disordered" evidence="1">
    <location>
        <begin position="1"/>
        <end position="27"/>
    </location>
</feature>
<reference evidence="2 3" key="1">
    <citation type="journal article" date="2015" name="Genome Biol. Evol.">
        <title>Phylogenomic analyses indicate that early fungi evolved digesting cell walls of algal ancestors of land plants.</title>
        <authorList>
            <person name="Chang Y."/>
            <person name="Wang S."/>
            <person name="Sekimoto S."/>
            <person name="Aerts A.L."/>
            <person name="Choi C."/>
            <person name="Clum A."/>
            <person name="LaButti K.M."/>
            <person name="Lindquist E.A."/>
            <person name="Yee Ngan C."/>
            <person name="Ohm R.A."/>
            <person name="Salamov A.A."/>
            <person name="Grigoriev I.V."/>
            <person name="Spatafora J.W."/>
            <person name="Berbee M.L."/>
        </authorList>
    </citation>
    <scope>NUCLEOTIDE SEQUENCE [LARGE SCALE GENOMIC DNA]</scope>
    <source>
        <strain evidence="2 3">JEL478</strain>
    </source>
</reference>
<gene>
    <name evidence="2" type="ORF">M427DRAFT_44823</name>
</gene>
<dbReference type="AlphaFoldDB" id="A0A139ADM4"/>
<evidence type="ECO:0000313" key="3">
    <source>
        <dbReference type="Proteomes" id="UP000070544"/>
    </source>
</evidence>
<feature type="region of interest" description="Disordered" evidence="1">
    <location>
        <begin position="66"/>
        <end position="91"/>
    </location>
</feature>
<dbReference type="Proteomes" id="UP000070544">
    <property type="component" value="Unassembled WGS sequence"/>
</dbReference>
<feature type="region of interest" description="Disordered" evidence="1">
    <location>
        <begin position="130"/>
        <end position="178"/>
    </location>
</feature>
<organism evidence="2 3">
    <name type="scientific">Gonapodya prolifera (strain JEL478)</name>
    <name type="common">Monoblepharis prolifera</name>
    <dbReference type="NCBI Taxonomy" id="1344416"/>
    <lineage>
        <taxon>Eukaryota</taxon>
        <taxon>Fungi</taxon>
        <taxon>Fungi incertae sedis</taxon>
        <taxon>Chytridiomycota</taxon>
        <taxon>Chytridiomycota incertae sedis</taxon>
        <taxon>Monoblepharidomycetes</taxon>
        <taxon>Monoblepharidales</taxon>
        <taxon>Gonapodyaceae</taxon>
        <taxon>Gonapodya</taxon>
    </lineage>
</organism>
<accession>A0A139ADM4</accession>
<evidence type="ECO:0000313" key="2">
    <source>
        <dbReference type="EMBL" id="KXS14858.1"/>
    </source>
</evidence>